<gene>
    <name evidence="1" type="ORF">CFY87_00410</name>
    <name evidence="2" type="ORF">NCTC10851_01391</name>
</gene>
<keyword evidence="3" id="KW-1185">Reference proteome</keyword>
<evidence type="ECO:0000313" key="4">
    <source>
        <dbReference type="Proteomes" id="UP000254507"/>
    </source>
</evidence>
<name>A0A263HH90_9PAST</name>
<reference evidence="2 4" key="2">
    <citation type="submission" date="2018-06" db="EMBL/GenBank/DDBJ databases">
        <authorList>
            <consortium name="Pathogen Informatics"/>
            <person name="Doyle S."/>
        </authorList>
    </citation>
    <scope>NUCLEOTIDE SEQUENCE [LARGE SCALE GENOMIC DNA]</scope>
    <source>
        <strain evidence="2 4">NCTC10851</strain>
    </source>
</reference>
<dbReference type="EMBL" id="NLFK01000001">
    <property type="protein sequence ID" value="OZN26037.1"/>
    <property type="molecule type" value="Genomic_DNA"/>
</dbReference>
<dbReference type="OrthoDB" id="3181392at2"/>
<evidence type="ECO:0000313" key="1">
    <source>
        <dbReference type="EMBL" id="OZN26037.1"/>
    </source>
</evidence>
<dbReference type="Pfam" id="PF19570">
    <property type="entry name" value="DUF6088"/>
    <property type="match status" value="1"/>
</dbReference>
<dbReference type="InterPro" id="IPR045738">
    <property type="entry name" value="DUF6088"/>
</dbReference>
<sequence>MTTTQQIKKKINHFKQGEIFSSRDFLEFGNRSVIDKTLSRMVQKGEIERAARGLFFRPIKNRFVGNVPINIEAVIEVISQQNSETIQVHGAEAARQFNLSTQMPTKTIFYTNGATRKIKVGNKEVQMIHTSNQRKLQYAGTKIGLAISALWYLGRNLVTPSVISTLKSYLSTEEFTTLRNANLTNWMYNVISETELQV</sequence>
<organism evidence="2 4">
    <name type="scientific">Actinobacillus seminis</name>
    <dbReference type="NCBI Taxonomy" id="722"/>
    <lineage>
        <taxon>Bacteria</taxon>
        <taxon>Pseudomonadati</taxon>
        <taxon>Pseudomonadota</taxon>
        <taxon>Gammaproteobacteria</taxon>
        <taxon>Pasteurellales</taxon>
        <taxon>Pasteurellaceae</taxon>
        <taxon>Actinobacillus</taxon>
    </lineage>
</organism>
<evidence type="ECO:0000313" key="3">
    <source>
        <dbReference type="Proteomes" id="UP000215738"/>
    </source>
</evidence>
<proteinExistence type="predicted"/>
<evidence type="ECO:0008006" key="5">
    <source>
        <dbReference type="Google" id="ProtNLM"/>
    </source>
</evidence>
<protein>
    <recommendedName>
        <fullName evidence="5">Type IV toxin-antitoxin system AbiEi family antitoxin domain-containing protein</fullName>
    </recommendedName>
</protein>
<dbReference type="AlphaFoldDB" id="A0A263HH90"/>
<accession>A0A263HH90</accession>
<dbReference type="Proteomes" id="UP000215738">
    <property type="component" value="Unassembled WGS sequence"/>
</dbReference>
<dbReference type="Proteomes" id="UP000254507">
    <property type="component" value="Unassembled WGS sequence"/>
</dbReference>
<evidence type="ECO:0000313" key="2">
    <source>
        <dbReference type="EMBL" id="SUU36926.1"/>
    </source>
</evidence>
<reference evidence="1 3" key="1">
    <citation type="submission" date="2017-07" db="EMBL/GenBank/DDBJ databases">
        <title>Virulence factors identified in Actinobacillus seminis.</title>
        <authorList>
            <person name="Negrete-Abascal E."/>
            <person name="Vaca-Pacheco S."/>
            <person name="Montes-Garcia F."/>
            <person name="Leyto-Gil A.M."/>
            <person name="Fragoso-Garcia E."/>
            <person name="Carvente-Garcia R."/>
            <person name="Perez-Agueros S."/>
            <person name="Castelan-Sanchez H.G."/>
            <person name="Garcia-Molina A."/>
            <person name="Villamar T.E."/>
            <person name="Vazquez-Cruz C."/>
        </authorList>
    </citation>
    <scope>NUCLEOTIDE SEQUENCE [LARGE SCALE GENOMIC DNA]</scope>
    <source>
        <strain evidence="1 3">ATCC 15768</strain>
    </source>
</reference>
<dbReference type="InParanoid" id="A0A263HH90"/>
<dbReference type="EMBL" id="UFSB01000001">
    <property type="protein sequence ID" value="SUU36926.1"/>
    <property type="molecule type" value="Genomic_DNA"/>
</dbReference>
<dbReference type="RefSeq" id="WP_094945666.1">
    <property type="nucleotide sequence ID" value="NZ_JBMHIA010000004.1"/>
</dbReference>